<evidence type="ECO:0000313" key="9">
    <source>
        <dbReference type="Proteomes" id="UP000250462"/>
    </source>
</evidence>
<keyword evidence="5" id="KW-0408">Iron</keyword>
<keyword evidence="2" id="KW-0813">Transport</keyword>
<dbReference type="GO" id="GO:0046872">
    <property type="term" value="F:metal ion binding"/>
    <property type="evidence" value="ECO:0007669"/>
    <property type="project" value="UniProtKB-KW"/>
</dbReference>
<evidence type="ECO:0000256" key="3">
    <source>
        <dbReference type="ARBA" id="ARBA00022723"/>
    </source>
</evidence>
<keyword evidence="9" id="KW-1185">Reference proteome</keyword>
<dbReference type="GO" id="GO:0051538">
    <property type="term" value="F:3 iron, 4 sulfur cluster binding"/>
    <property type="evidence" value="ECO:0007669"/>
    <property type="project" value="UniProtKB-KW"/>
</dbReference>
<evidence type="ECO:0000256" key="6">
    <source>
        <dbReference type="ARBA" id="ARBA00023014"/>
    </source>
</evidence>
<comment type="cofactor">
    <cofactor evidence="1">
        <name>[3Fe-4S] cluster</name>
        <dbReference type="ChEBI" id="CHEBI:21137"/>
    </cofactor>
</comment>
<evidence type="ECO:0000256" key="7">
    <source>
        <dbReference type="ARBA" id="ARBA00023291"/>
    </source>
</evidence>
<dbReference type="OrthoDB" id="3215002at2"/>
<evidence type="ECO:0000256" key="5">
    <source>
        <dbReference type="ARBA" id="ARBA00023004"/>
    </source>
</evidence>
<evidence type="ECO:0000313" key="8">
    <source>
        <dbReference type="EMBL" id="RAW15489.1"/>
    </source>
</evidence>
<protein>
    <submittedName>
        <fullName evidence="8">Ferredoxin</fullName>
    </submittedName>
</protein>
<accession>A0A329QV53</accession>
<dbReference type="AlphaFoldDB" id="A0A329QV53"/>
<comment type="caution">
    <text evidence="8">The sequence shown here is derived from an EMBL/GenBank/DDBJ whole genome shotgun (WGS) entry which is preliminary data.</text>
</comment>
<evidence type="ECO:0000256" key="2">
    <source>
        <dbReference type="ARBA" id="ARBA00022448"/>
    </source>
</evidence>
<dbReference type="EMBL" id="QMIG01000006">
    <property type="protein sequence ID" value="RAW15489.1"/>
    <property type="molecule type" value="Genomic_DNA"/>
</dbReference>
<keyword evidence="6" id="KW-0411">Iron-sulfur</keyword>
<sequence>MKVIVDLEACQGYACCMIEAPEVFDLDESAGKATVLEEAPPEERREQVEAAVRNCPARAISLENG</sequence>
<dbReference type="InterPro" id="IPR051269">
    <property type="entry name" value="Fe-S_cluster_ET"/>
</dbReference>
<evidence type="ECO:0000256" key="4">
    <source>
        <dbReference type="ARBA" id="ARBA00022982"/>
    </source>
</evidence>
<keyword evidence="7" id="KW-0003">3Fe-4S</keyword>
<dbReference type="PANTHER" id="PTHR36923">
    <property type="entry name" value="FERREDOXIN"/>
    <property type="match status" value="1"/>
</dbReference>
<evidence type="ECO:0000256" key="1">
    <source>
        <dbReference type="ARBA" id="ARBA00001927"/>
    </source>
</evidence>
<dbReference type="Pfam" id="PF13459">
    <property type="entry name" value="Fer4_15"/>
    <property type="match status" value="1"/>
</dbReference>
<dbReference type="Gene3D" id="3.30.70.20">
    <property type="match status" value="1"/>
</dbReference>
<dbReference type="PANTHER" id="PTHR36923:SF3">
    <property type="entry name" value="FERREDOXIN"/>
    <property type="match status" value="1"/>
</dbReference>
<proteinExistence type="predicted"/>
<dbReference type="SUPFAM" id="SSF54862">
    <property type="entry name" value="4Fe-4S ferredoxins"/>
    <property type="match status" value="1"/>
</dbReference>
<organism evidence="8 9">
    <name type="scientific">Phytoactinopolyspora halophila</name>
    <dbReference type="NCBI Taxonomy" id="1981511"/>
    <lineage>
        <taxon>Bacteria</taxon>
        <taxon>Bacillati</taxon>
        <taxon>Actinomycetota</taxon>
        <taxon>Actinomycetes</taxon>
        <taxon>Jiangellales</taxon>
        <taxon>Jiangellaceae</taxon>
        <taxon>Phytoactinopolyspora</taxon>
    </lineage>
</organism>
<keyword evidence="3" id="KW-0479">Metal-binding</keyword>
<keyword evidence="4" id="KW-0249">Electron transport</keyword>
<gene>
    <name evidence="8" type="ORF">DPM12_09375</name>
</gene>
<name>A0A329QV53_9ACTN</name>
<reference evidence="8 9" key="1">
    <citation type="submission" date="2018-06" db="EMBL/GenBank/DDBJ databases">
        <title>Phytoactinopolyspora halophila sp. nov., a novel halophilic actinomycete isolated from a saline soil in China.</title>
        <authorList>
            <person name="Tang S.-K."/>
        </authorList>
    </citation>
    <scope>NUCLEOTIDE SEQUENCE [LARGE SCALE GENOMIC DNA]</scope>
    <source>
        <strain evidence="8 9">YIM 96934</strain>
    </source>
</reference>
<dbReference type="Proteomes" id="UP000250462">
    <property type="component" value="Unassembled WGS sequence"/>
</dbReference>